<dbReference type="RefSeq" id="WP_188828538.1">
    <property type="nucleotide sequence ID" value="NZ_BMMW01000002.1"/>
</dbReference>
<protein>
    <submittedName>
        <fullName evidence="2">Methyltransferase</fullName>
    </submittedName>
</protein>
<dbReference type="Gene3D" id="3.40.50.150">
    <property type="entry name" value="Vaccinia Virus protein VP39"/>
    <property type="match status" value="1"/>
</dbReference>
<reference evidence="2" key="1">
    <citation type="journal article" date="2014" name="Int. J. Syst. Evol. Microbiol.">
        <title>Complete genome sequence of Corynebacterium casei LMG S-19264T (=DSM 44701T), isolated from a smear-ripened cheese.</title>
        <authorList>
            <consortium name="US DOE Joint Genome Institute (JGI-PGF)"/>
            <person name="Walter F."/>
            <person name="Albersmeier A."/>
            <person name="Kalinowski J."/>
            <person name="Ruckert C."/>
        </authorList>
    </citation>
    <scope>NUCLEOTIDE SEQUENCE</scope>
    <source>
        <strain evidence="2">CGMCC 4.7278</strain>
    </source>
</reference>
<dbReference type="Pfam" id="PF13649">
    <property type="entry name" value="Methyltransf_25"/>
    <property type="match status" value="1"/>
</dbReference>
<sequence>MESVASSYRALTSAYVEACGTVEFLHPDDVGFVLANLGVDGPVLDLGCGPGHFTKVLVDAGLDARGIDLVDTFVAHAQATYPDVAYTQGTLHALPHESASVAGALAWYSLIHEPPETLPLIVGEIARVLRPSAPLVVGFFDGEVCEPFAHKVTTAYRWPPAELSAIFAAAGFTEVARTGRPATATARSHAALAFRR</sequence>
<dbReference type="InterPro" id="IPR029063">
    <property type="entry name" value="SAM-dependent_MTases_sf"/>
</dbReference>
<dbReference type="CDD" id="cd02440">
    <property type="entry name" value="AdoMet_MTases"/>
    <property type="match status" value="1"/>
</dbReference>
<dbReference type="SUPFAM" id="SSF53335">
    <property type="entry name" value="S-adenosyl-L-methionine-dependent methyltransferases"/>
    <property type="match status" value="1"/>
</dbReference>
<proteinExistence type="predicted"/>
<gene>
    <name evidence="2" type="ORF">GCM10011591_18950</name>
</gene>
<evidence type="ECO:0000313" key="3">
    <source>
        <dbReference type="Proteomes" id="UP000612956"/>
    </source>
</evidence>
<evidence type="ECO:0000313" key="2">
    <source>
        <dbReference type="EMBL" id="GGK47827.1"/>
    </source>
</evidence>
<keyword evidence="2" id="KW-0808">Transferase</keyword>
<reference evidence="2" key="2">
    <citation type="submission" date="2020-09" db="EMBL/GenBank/DDBJ databases">
        <authorList>
            <person name="Sun Q."/>
            <person name="Zhou Y."/>
        </authorList>
    </citation>
    <scope>NUCLEOTIDE SEQUENCE</scope>
    <source>
        <strain evidence="2">CGMCC 4.7278</strain>
    </source>
</reference>
<dbReference type="GO" id="GO:0008168">
    <property type="term" value="F:methyltransferase activity"/>
    <property type="evidence" value="ECO:0007669"/>
    <property type="project" value="UniProtKB-KW"/>
</dbReference>
<dbReference type="GO" id="GO:0032259">
    <property type="term" value="P:methylation"/>
    <property type="evidence" value="ECO:0007669"/>
    <property type="project" value="UniProtKB-KW"/>
</dbReference>
<dbReference type="EMBL" id="BMMW01000002">
    <property type="protein sequence ID" value="GGK47827.1"/>
    <property type="molecule type" value="Genomic_DNA"/>
</dbReference>
<keyword evidence="2" id="KW-0489">Methyltransferase</keyword>
<dbReference type="AlphaFoldDB" id="A0A917QFF5"/>
<accession>A0A917QFF5</accession>
<feature type="domain" description="Methyltransferase" evidence="1">
    <location>
        <begin position="43"/>
        <end position="131"/>
    </location>
</feature>
<organism evidence="2 3">
    <name type="scientific">Nocardia camponoti</name>
    <dbReference type="NCBI Taxonomy" id="1616106"/>
    <lineage>
        <taxon>Bacteria</taxon>
        <taxon>Bacillati</taxon>
        <taxon>Actinomycetota</taxon>
        <taxon>Actinomycetes</taxon>
        <taxon>Mycobacteriales</taxon>
        <taxon>Nocardiaceae</taxon>
        <taxon>Nocardia</taxon>
    </lineage>
</organism>
<name>A0A917QFF5_9NOCA</name>
<comment type="caution">
    <text evidence="2">The sequence shown here is derived from an EMBL/GenBank/DDBJ whole genome shotgun (WGS) entry which is preliminary data.</text>
</comment>
<evidence type="ECO:0000259" key="1">
    <source>
        <dbReference type="Pfam" id="PF13649"/>
    </source>
</evidence>
<dbReference type="InterPro" id="IPR041698">
    <property type="entry name" value="Methyltransf_25"/>
</dbReference>
<dbReference type="Proteomes" id="UP000612956">
    <property type="component" value="Unassembled WGS sequence"/>
</dbReference>
<keyword evidence="3" id="KW-1185">Reference proteome</keyword>